<dbReference type="KEGG" id="oml:112159467"/>
<name>A0A3B3CKI6_ORYME</name>
<accession>A0A3B3CKI6</accession>
<dbReference type="PANTHER" id="PTHR32094:SF5">
    <property type="entry name" value="FANCONI ANEMIA GROUP E PROTEIN"/>
    <property type="match status" value="1"/>
</dbReference>
<dbReference type="Gene3D" id="1.25.40.480">
    <property type="match status" value="1"/>
</dbReference>
<protein>
    <submittedName>
        <fullName evidence="3">FA complementation group E</fullName>
    </submittedName>
</protein>
<dbReference type="STRING" id="30732.ENSOMEP00000018362"/>
<feature type="region of interest" description="Disordered" evidence="1">
    <location>
        <begin position="192"/>
        <end position="246"/>
    </location>
</feature>
<keyword evidence="4" id="KW-1185">Reference proteome</keyword>
<dbReference type="Ensembl" id="ENSOMET00000035212.1">
    <property type="protein sequence ID" value="ENSOMEP00000018362.1"/>
    <property type="gene ID" value="ENSOMEG00000020064.1"/>
</dbReference>
<dbReference type="PANTHER" id="PTHR32094">
    <property type="entry name" value="FANCONI ANEMIA GROUP E PROTEIN"/>
    <property type="match status" value="1"/>
</dbReference>
<feature type="domain" description="Fanconi Anaemia group E protein C-terminal" evidence="2">
    <location>
        <begin position="292"/>
        <end position="521"/>
    </location>
</feature>
<dbReference type="GeneID" id="112159467"/>
<dbReference type="CTD" id="2178"/>
<dbReference type="OrthoDB" id="2449818at2759"/>
<evidence type="ECO:0000313" key="3">
    <source>
        <dbReference type="Ensembl" id="ENSOMEP00000018362.1"/>
    </source>
</evidence>
<dbReference type="GO" id="GO:0036297">
    <property type="term" value="P:interstrand cross-link repair"/>
    <property type="evidence" value="ECO:0007669"/>
    <property type="project" value="InterPro"/>
</dbReference>
<evidence type="ECO:0000256" key="1">
    <source>
        <dbReference type="SAM" id="MobiDB-lite"/>
    </source>
</evidence>
<dbReference type="GeneTree" id="ENSGT00390000000705"/>
<dbReference type="InterPro" id="IPR021025">
    <property type="entry name" value="Fanconi_anaemia_gr_E_prot_C"/>
</dbReference>
<organism evidence="3 4">
    <name type="scientific">Oryzias melastigma</name>
    <name type="common">Marine medaka</name>
    <dbReference type="NCBI Taxonomy" id="30732"/>
    <lineage>
        <taxon>Eukaryota</taxon>
        <taxon>Metazoa</taxon>
        <taxon>Chordata</taxon>
        <taxon>Craniata</taxon>
        <taxon>Vertebrata</taxon>
        <taxon>Euteleostomi</taxon>
        <taxon>Actinopterygii</taxon>
        <taxon>Neopterygii</taxon>
        <taxon>Teleostei</taxon>
        <taxon>Neoteleostei</taxon>
        <taxon>Acanthomorphata</taxon>
        <taxon>Ovalentaria</taxon>
        <taxon>Atherinomorphae</taxon>
        <taxon>Beloniformes</taxon>
        <taxon>Adrianichthyidae</taxon>
        <taxon>Oryziinae</taxon>
        <taxon>Oryzias</taxon>
    </lineage>
</organism>
<dbReference type="Pfam" id="PF11510">
    <property type="entry name" value="FA_FANCE"/>
    <property type="match status" value="1"/>
</dbReference>
<reference evidence="3" key="1">
    <citation type="submission" date="2025-08" db="UniProtKB">
        <authorList>
            <consortium name="Ensembl"/>
        </authorList>
    </citation>
    <scope>IDENTIFICATION</scope>
</reference>
<dbReference type="PaxDb" id="30732-ENSOMEP00000018362"/>
<dbReference type="AlphaFoldDB" id="A0A3B3CKI6"/>
<sequence>MTKLAAPKGRILVSLRDKTSTMRPDAAVLLDGFDGQSKLLLRALMSGPSGTRRGLTAFQRLRRANSGMSLGNFVETLCRDRISCLEDGTESIEIKPLVCLFPTTFKQNLLSFLYLVQPSLPESTILPLLKCLVQETGSSPWVTALVKQLEGRSKTHHEQPMCTNRCAQRLKELSKRLVGSGEVTGWAKCFSSPTTSSELKDMPEISEPGSQRKRKGSFIHLDSDSEETGQHSKRRKTEDECADEGETVKTTVVPESVPAVIPLSENTREALPEDIKVSFLQIKELLQSQDDVWDQNATDLFKVLNDCDPRQVEVLCTMLKFPELPEHILPKLCNSILSLSPDLSYSTATSLIKHLLLEKILALSEPASRCMVMAATSLCNRYPRSMCHALIGPVLDDKNIGSPQVELLNRLIGGCLESHYKLLVLQLTFKVEWSEAMLSVIHSLLDSEPFLNAEVFTQFTEQLVTQSPLFTKSMKFAKMMLTALTKYGNLVNAAHKNSLSTCLMSNETFLKKPLQAALKRITPT</sequence>
<dbReference type="Proteomes" id="UP000261560">
    <property type="component" value="Unplaced"/>
</dbReference>
<dbReference type="CDD" id="cd07439">
    <property type="entry name" value="FANCE_c-term"/>
    <property type="match status" value="1"/>
</dbReference>
<proteinExistence type="predicted"/>
<dbReference type="OMA" id="LRLPWIC"/>
<reference evidence="3" key="2">
    <citation type="submission" date="2025-09" db="UniProtKB">
        <authorList>
            <consortium name="Ensembl"/>
        </authorList>
    </citation>
    <scope>IDENTIFICATION</scope>
</reference>
<evidence type="ECO:0000313" key="4">
    <source>
        <dbReference type="Proteomes" id="UP000261560"/>
    </source>
</evidence>
<dbReference type="InterPro" id="IPR039685">
    <property type="entry name" value="FANCE"/>
</dbReference>
<dbReference type="GO" id="GO:0043240">
    <property type="term" value="C:Fanconi anaemia nuclear complex"/>
    <property type="evidence" value="ECO:0007669"/>
    <property type="project" value="InterPro"/>
</dbReference>
<evidence type="ECO:0000259" key="2">
    <source>
        <dbReference type="Pfam" id="PF11510"/>
    </source>
</evidence>
<dbReference type="RefSeq" id="XP_024149302.1">
    <property type="nucleotide sequence ID" value="XM_024293534.2"/>
</dbReference>